<sequence>MPDGVPAWVDAAPLGAARWKLVRITRRGVGMTLAAVPFWAAMAGVAAFAGLDPATLALFFVIAGALGYPAGYLLNRALGGDLAARGSELRGIVGAITVGQLLGWPLVIALLAMEVRLVAFALAAMLGAHFLPYGWLYRAPAYYASGVAGAVVGAALQALAPAAANVAIPTAMALLYAVAGASVWRRNRREGASC</sequence>
<feature type="transmembrane region" description="Helical" evidence="1">
    <location>
        <begin position="117"/>
        <end position="135"/>
    </location>
</feature>
<dbReference type="EMBL" id="BMXY01000003">
    <property type="protein sequence ID" value="GGZ68909.1"/>
    <property type="molecule type" value="Genomic_DNA"/>
</dbReference>
<reference evidence="3" key="1">
    <citation type="journal article" date="2019" name="Int. J. Syst. Evol. Microbiol.">
        <title>The Global Catalogue of Microorganisms (GCM) 10K type strain sequencing project: providing services to taxonomists for standard genome sequencing and annotation.</title>
        <authorList>
            <consortium name="The Broad Institute Genomics Platform"/>
            <consortium name="The Broad Institute Genome Sequencing Center for Infectious Disease"/>
            <person name="Wu L."/>
            <person name="Ma J."/>
        </authorList>
    </citation>
    <scope>NUCLEOTIDE SEQUENCE [LARGE SCALE GENOMIC DNA]</scope>
    <source>
        <strain evidence="3">KCTC 22558</strain>
    </source>
</reference>
<dbReference type="InterPro" id="IPR053824">
    <property type="entry name" value="DUF7010"/>
</dbReference>
<feature type="transmembrane region" description="Helical" evidence="1">
    <location>
        <begin position="57"/>
        <end position="79"/>
    </location>
</feature>
<accession>A0ABQ3C8X9</accession>
<feature type="transmembrane region" description="Helical" evidence="1">
    <location>
        <begin position="142"/>
        <end position="160"/>
    </location>
</feature>
<keyword evidence="1" id="KW-0812">Transmembrane</keyword>
<proteinExistence type="predicted"/>
<dbReference type="Proteomes" id="UP000643403">
    <property type="component" value="Unassembled WGS sequence"/>
</dbReference>
<keyword evidence="3" id="KW-1185">Reference proteome</keyword>
<dbReference type="Pfam" id="PF22765">
    <property type="entry name" value="DUF7010"/>
    <property type="match status" value="1"/>
</dbReference>
<feature type="transmembrane region" description="Helical" evidence="1">
    <location>
        <begin position="91"/>
        <end position="111"/>
    </location>
</feature>
<dbReference type="RefSeq" id="WP_189450268.1">
    <property type="nucleotide sequence ID" value="NZ_BMXY01000003.1"/>
</dbReference>
<feature type="transmembrane region" description="Helical" evidence="1">
    <location>
        <begin position="28"/>
        <end position="51"/>
    </location>
</feature>
<evidence type="ECO:0000313" key="3">
    <source>
        <dbReference type="Proteomes" id="UP000643403"/>
    </source>
</evidence>
<name>A0ABQ3C8X9_9GAMM</name>
<evidence type="ECO:0000313" key="2">
    <source>
        <dbReference type="EMBL" id="GGZ68909.1"/>
    </source>
</evidence>
<keyword evidence="1" id="KW-0472">Membrane</keyword>
<keyword evidence="1" id="KW-1133">Transmembrane helix</keyword>
<feature type="transmembrane region" description="Helical" evidence="1">
    <location>
        <begin position="166"/>
        <end position="184"/>
    </location>
</feature>
<comment type="caution">
    <text evidence="2">The sequence shown here is derived from an EMBL/GenBank/DDBJ whole genome shotgun (WGS) entry which is preliminary data.</text>
</comment>
<evidence type="ECO:0000256" key="1">
    <source>
        <dbReference type="SAM" id="Phobius"/>
    </source>
</evidence>
<organism evidence="2 3">
    <name type="scientific">Cognatilysobacter xinjiangensis</name>
    <dbReference type="NCBI Taxonomy" id="546892"/>
    <lineage>
        <taxon>Bacteria</taxon>
        <taxon>Pseudomonadati</taxon>
        <taxon>Pseudomonadota</taxon>
        <taxon>Gammaproteobacteria</taxon>
        <taxon>Lysobacterales</taxon>
        <taxon>Lysobacteraceae</taxon>
        <taxon>Cognatilysobacter</taxon>
    </lineage>
</organism>
<gene>
    <name evidence="2" type="ORF">GCM10008101_24040</name>
</gene>
<protein>
    <submittedName>
        <fullName evidence="2">Uncharacterized protein</fullName>
    </submittedName>
</protein>